<evidence type="ECO:0000256" key="4">
    <source>
        <dbReference type="ARBA" id="ARBA00022989"/>
    </source>
</evidence>
<evidence type="ECO:0000313" key="15">
    <source>
        <dbReference type="Proteomes" id="UP000288216"/>
    </source>
</evidence>
<feature type="transmembrane region" description="Helical" evidence="12">
    <location>
        <begin position="146"/>
        <end position="167"/>
    </location>
</feature>
<dbReference type="GO" id="GO:0043410">
    <property type="term" value="P:positive regulation of MAPK cascade"/>
    <property type="evidence" value="ECO:0007669"/>
    <property type="project" value="TreeGrafter"/>
</dbReference>
<dbReference type="OrthoDB" id="6358729at2759"/>
<reference evidence="14 15" key="1">
    <citation type="journal article" date="2018" name="Nat. Ecol. Evol.">
        <title>Shark genomes provide insights into elasmobranch evolution and the origin of vertebrates.</title>
        <authorList>
            <person name="Hara Y"/>
            <person name="Yamaguchi K"/>
            <person name="Onimaru K"/>
            <person name="Kadota M"/>
            <person name="Koyanagi M"/>
            <person name="Keeley SD"/>
            <person name="Tatsumi K"/>
            <person name="Tanaka K"/>
            <person name="Motone F"/>
            <person name="Kageyama Y"/>
            <person name="Nozu R"/>
            <person name="Adachi N"/>
            <person name="Nishimura O"/>
            <person name="Nakagawa R"/>
            <person name="Tanegashima C"/>
            <person name="Kiyatake I"/>
            <person name="Matsumoto R"/>
            <person name="Murakumo K"/>
            <person name="Nishida K"/>
            <person name="Terakita A"/>
            <person name="Kuratani S"/>
            <person name="Sato K"/>
            <person name="Hyodo S Kuraku.S."/>
        </authorList>
    </citation>
    <scope>NUCLEOTIDE SEQUENCE [LARGE SCALE GENOMIC DNA]</scope>
</reference>
<evidence type="ECO:0000256" key="11">
    <source>
        <dbReference type="SAM" id="MobiDB-lite"/>
    </source>
</evidence>
<dbReference type="GO" id="GO:0071880">
    <property type="term" value="P:adenylate cyclase-activating adrenergic receptor signaling pathway"/>
    <property type="evidence" value="ECO:0007669"/>
    <property type="project" value="TreeGrafter"/>
</dbReference>
<evidence type="ECO:0000256" key="5">
    <source>
        <dbReference type="ARBA" id="ARBA00023040"/>
    </source>
</evidence>
<dbReference type="GO" id="GO:0007200">
    <property type="term" value="P:phospholipase C-activating G protein-coupled receptor signaling pathway"/>
    <property type="evidence" value="ECO:0007669"/>
    <property type="project" value="TreeGrafter"/>
</dbReference>
<dbReference type="PROSITE" id="PS00237">
    <property type="entry name" value="G_PROTEIN_RECEP_F1_1"/>
    <property type="match status" value="1"/>
</dbReference>
<feature type="transmembrane region" description="Helical" evidence="12">
    <location>
        <begin position="105"/>
        <end position="125"/>
    </location>
</feature>
<evidence type="ECO:0000256" key="8">
    <source>
        <dbReference type="ARBA" id="ARBA00023180"/>
    </source>
</evidence>
<evidence type="ECO:0000256" key="12">
    <source>
        <dbReference type="SAM" id="Phobius"/>
    </source>
</evidence>
<keyword evidence="2" id="KW-1003">Cell membrane</keyword>
<dbReference type="PRINTS" id="PR00237">
    <property type="entry name" value="GPCRRHODOPSN"/>
</dbReference>
<keyword evidence="6 12" id="KW-0472">Membrane</keyword>
<sequence length="328" mass="36173">MRFPSENRTSVLIVNCSACHHQPLSVSRAVVLGVVLGSFILFALLGNVLVILSVACHRHLQTVTNYFIVNLAIADLLLSCTVLPFSASLEIAGHWALGRLFCSVWAALDVLCSTASILSLCLISIDRYIGVSYPMRHPGIMTERRGLLSLGAVWLLALLISVGPLLGWKEPAPPDETLCQVTQEPGYVLFSACGSFYLPLAIILVMYCRVYLVAQRETRSLRAGRKREAEEVTLRIHRGEARAGSSPARPHSRNKGAQRKTHLSVLLLRFSKEKKAAKTLGIVVGGFILCWFPFFLILPLGKARFCSRVGFGVEWGKLSKYSNFCFVL</sequence>
<organism evidence="14 15">
    <name type="scientific">Scyliorhinus torazame</name>
    <name type="common">Cloudy catshark</name>
    <name type="synonym">Catulus torazame</name>
    <dbReference type="NCBI Taxonomy" id="75743"/>
    <lineage>
        <taxon>Eukaryota</taxon>
        <taxon>Metazoa</taxon>
        <taxon>Chordata</taxon>
        <taxon>Craniata</taxon>
        <taxon>Vertebrata</taxon>
        <taxon>Chondrichthyes</taxon>
        <taxon>Elasmobranchii</taxon>
        <taxon>Galeomorphii</taxon>
        <taxon>Galeoidea</taxon>
        <taxon>Carcharhiniformes</taxon>
        <taxon>Scyliorhinidae</taxon>
        <taxon>Scyliorhinus</taxon>
    </lineage>
</organism>
<protein>
    <recommendedName>
        <fullName evidence="13">G-protein coupled receptors family 1 profile domain-containing protein</fullName>
    </recommendedName>
</protein>
<dbReference type="STRING" id="75743.A0A401Q7V2"/>
<keyword evidence="5 10" id="KW-0297">G-protein coupled receptor</keyword>
<feature type="transmembrane region" description="Helical" evidence="12">
    <location>
        <begin position="279"/>
        <end position="298"/>
    </location>
</feature>
<dbReference type="GO" id="GO:0007267">
    <property type="term" value="P:cell-cell signaling"/>
    <property type="evidence" value="ECO:0007669"/>
    <property type="project" value="TreeGrafter"/>
</dbReference>
<comment type="similarity">
    <text evidence="10">Belongs to the G-protein coupled receptor 1 family.</text>
</comment>
<keyword evidence="7 10" id="KW-0675">Receptor</keyword>
<dbReference type="InterPro" id="IPR000276">
    <property type="entry name" value="GPCR_Rhodpsn"/>
</dbReference>
<evidence type="ECO:0000259" key="13">
    <source>
        <dbReference type="PROSITE" id="PS50262"/>
    </source>
</evidence>
<dbReference type="InterPro" id="IPR017452">
    <property type="entry name" value="GPCR_Rhodpsn_7TM"/>
</dbReference>
<evidence type="ECO:0000313" key="14">
    <source>
        <dbReference type="EMBL" id="GCB81450.1"/>
    </source>
</evidence>
<accession>A0A401Q7V2</accession>
<dbReference type="GO" id="GO:0004937">
    <property type="term" value="F:alpha1-adrenergic receptor activity"/>
    <property type="evidence" value="ECO:0007669"/>
    <property type="project" value="TreeGrafter"/>
</dbReference>
<proteinExistence type="inferred from homology"/>
<evidence type="ECO:0000256" key="2">
    <source>
        <dbReference type="ARBA" id="ARBA00022475"/>
    </source>
</evidence>
<keyword evidence="15" id="KW-1185">Reference proteome</keyword>
<dbReference type="PANTHER" id="PTHR24248">
    <property type="entry name" value="ADRENERGIC RECEPTOR-RELATED G-PROTEIN COUPLED RECEPTOR"/>
    <property type="match status" value="1"/>
</dbReference>
<dbReference type="PROSITE" id="PS50262">
    <property type="entry name" value="G_PROTEIN_RECEP_F1_2"/>
    <property type="match status" value="1"/>
</dbReference>
<feature type="compositionally biased region" description="Basic residues" evidence="11">
    <location>
        <begin position="250"/>
        <end position="259"/>
    </location>
</feature>
<comment type="caution">
    <text evidence="14">The sequence shown here is derived from an EMBL/GenBank/DDBJ whole genome shotgun (WGS) entry which is preliminary data.</text>
</comment>
<feature type="transmembrane region" description="Helical" evidence="12">
    <location>
        <begin position="30"/>
        <end position="54"/>
    </location>
</feature>
<dbReference type="GO" id="GO:0007204">
    <property type="term" value="P:positive regulation of cytosolic calcium ion concentration"/>
    <property type="evidence" value="ECO:0007669"/>
    <property type="project" value="TreeGrafter"/>
</dbReference>
<feature type="domain" description="G-protein coupled receptors family 1 profile" evidence="13">
    <location>
        <begin position="46"/>
        <end position="297"/>
    </location>
</feature>
<comment type="subcellular location">
    <subcellularLocation>
        <location evidence="1">Cell membrane</location>
        <topology evidence="1">Multi-pass membrane protein</topology>
    </subcellularLocation>
</comment>
<keyword evidence="3 10" id="KW-0812">Transmembrane</keyword>
<evidence type="ECO:0000256" key="1">
    <source>
        <dbReference type="ARBA" id="ARBA00004651"/>
    </source>
</evidence>
<keyword evidence="4 12" id="KW-1133">Transmembrane helix</keyword>
<feature type="transmembrane region" description="Helical" evidence="12">
    <location>
        <begin position="187"/>
        <end position="212"/>
    </location>
</feature>
<dbReference type="SUPFAM" id="SSF81321">
    <property type="entry name" value="Family A G protein-coupled receptor-like"/>
    <property type="match status" value="1"/>
</dbReference>
<dbReference type="GO" id="GO:0005886">
    <property type="term" value="C:plasma membrane"/>
    <property type="evidence" value="ECO:0007669"/>
    <property type="project" value="UniProtKB-SubCell"/>
</dbReference>
<evidence type="ECO:0000256" key="10">
    <source>
        <dbReference type="RuleBase" id="RU000688"/>
    </source>
</evidence>
<feature type="transmembrane region" description="Helical" evidence="12">
    <location>
        <begin position="66"/>
        <end position="85"/>
    </location>
</feature>
<name>A0A401Q7V2_SCYTO</name>
<keyword evidence="8" id="KW-0325">Glycoprotein</keyword>
<dbReference type="Gene3D" id="1.20.1070.10">
    <property type="entry name" value="Rhodopsin 7-helix transmembrane proteins"/>
    <property type="match status" value="1"/>
</dbReference>
<evidence type="ECO:0000256" key="6">
    <source>
        <dbReference type="ARBA" id="ARBA00023136"/>
    </source>
</evidence>
<gene>
    <name evidence="14" type="ORF">scyTo_0021398</name>
</gene>
<evidence type="ECO:0000256" key="3">
    <source>
        <dbReference type="ARBA" id="ARBA00022692"/>
    </source>
</evidence>
<dbReference type="AlphaFoldDB" id="A0A401Q7V2"/>
<keyword evidence="9 10" id="KW-0807">Transducer</keyword>
<dbReference type="OMA" id="CLLRKQP"/>
<dbReference type="Proteomes" id="UP000288216">
    <property type="component" value="Unassembled WGS sequence"/>
</dbReference>
<dbReference type="EMBL" id="BFAA01018901">
    <property type="protein sequence ID" value="GCB81450.1"/>
    <property type="molecule type" value="Genomic_DNA"/>
</dbReference>
<evidence type="ECO:0000256" key="7">
    <source>
        <dbReference type="ARBA" id="ARBA00023170"/>
    </source>
</evidence>
<dbReference type="Pfam" id="PF00001">
    <property type="entry name" value="7tm_1"/>
    <property type="match status" value="1"/>
</dbReference>
<feature type="region of interest" description="Disordered" evidence="11">
    <location>
        <begin position="240"/>
        <end position="259"/>
    </location>
</feature>
<dbReference type="PANTHER" id="PTHR24248:SF16">
    <property type="entry name" value="ALPHA-1A ADRENERGIC RECEPTOR"/>
    <property type="match status" value="1"/>
</dbReference>
<evidence type="ECO:0000256" key="9">
    <source>
        <dbReference type="ARBA" id="ARBA00023224"/>
    </source>
</evidence>